<sequence length="178" mass="18033">MTGARAPGARRPDASFLVRVSPIFAAAVLPALPAGAFLVVKAVHLPATRRPGLSRGAVGAWAEAAGACPSVAVIAFAAGGLSSFDSRPTRPCLAECAERFGPETHRTPDADMAITSRTFPVSTVCAFPDGTRVELVPGWINPLIVGSPAGAAGCVAMAVQAGTSSHRPRSPRPAGRAA</sequence>
<keyword evidence="1" id="KW-0472">Membrane</keyword>
<feature type="transmembrane region" description="Helical" evidence="1">
    <location>
        <begin position="20"/>
        <end position="40"/>
    </location>
</feature>
<evidence type="ECO:0000313" key="2">
    <source>
        <dbReference type="EMBL" id="WTU75803.1"/>
    </source>
</evidence>
<protein>
    <submittedName>
        <fullName evidence="2">Uncharacterized protein</fullName>
    </submittedName>
</protein>
<keyword evidence="1" id="KW-0812">Transmembrane</keyword>
<evidence type="ECO:0000256" key="1">
    <source>
        <dbReference type="SAM" id="Phobius"/>
    </source>
</evidence>
<dbReference type="AlphaFoldDB" id="A0AAU2JWE1"/>
<reference evidence="2" key="1">
    <citation type="submission" date="2022-10" db="EMBL/GenBank/DDBJ databases">
        <title>The complete genomes of actinobacterial strains from the NBC collection.</title>
        <authorList>
            <person name="Joergensen T.S."/>
            <person name="Alvarez Arevalo M."/>
            <person name="Sterndorff E.B."/>
            <person name="Faurdal D."/>
            <person name="Vuksanovic O."/>
            <person name="Mourched A.-S."/>
            <person name="Charusanti P."/>
            <person name="Shaw S."/>
            <person name="Blin K."/>
            <person name="Weber T."/>
        </authorList>
    </citation>
    <scope>NUCLEOTIDE SEQUENCE</scope>
    <source>
        <strain evidence="2">NBC_00049</strain>
    </source>
</reference>
<name>A0AAU2JWE1_9ACTN</name>
<dbReference type="EMBL" id="CP108264">
    <property type="protein sequence ID" value="WTU75803.1"/>
    <property type="molecule type" value="Genomic_DNA"/>
</dbReference>
<proteinExistence type="predicted"/>
<keyword evidence="1" id="KW-1133">Transmembrane helix</keyword>
<gene>
    <name evidence="2" type="ORF">OG327_22105</name>
</gene>
<organism evidence="2">
    <name type="scientific">Streptomyces sp. NBC_00049</name>
    <dbReference type="NCBI Taxonomy" id="2903617"/>
    <lineage>
        <taxon>Bacteria</taxon>
        <taxon>Bacillati</taxon>
        <taxon>Actinomycetota</taxon>
        <taxon>Actinomycetes</taxon>
        <taxon>Kitasatosporales</taxon>
        <taxon>Streptomycetaceae</taxon>
        <taxon>Streptomyces</taxon>
    </lineage>
</organism>
<accession>A0AAU2JWE1</accession>